<dbReference type="AlphaFoldDB" id="A0A3S5A7Q2"/>
<evidence type="ECO:0000313" key="2">
    <source>
        <dbReference type="Proteomes" id="UP000784294"/>
    </source>
</evidence>
<comment type="caution">
    <text evidence="1">The sequence shown here is derived from an EMBL/GenBank/DDBJ whole genome shotgun (WGS) entry which is preliminary data.</text>
</comment>
<sequence length="194" mass="20881">MQSTDPGLRRRGLWQICACKGDGCCRGGLDEPLAGQSDVRLSMVGLAADKCWPGHRMGPPISARLQYVTLASDGVGCRFDVETKESLLRPHVCPPATLTFCPPPRLTVRLSMCTSHLNVCLLVSLLGYPLVCLATCLPVCTNVYLAVCLAVRLLVCLSASNSFFRLPSVPITCLPTRLSASTCLVARIPSCPYK</sequence>
<evidence type="ECO:0000313" key="1">
    <source>
        <dbReference type="EMBL" id="VEL09290.1"/>
    </source>
</evidence>
<accession>A0A3S5A7Q2</accession>
<reference evidence="1" key="1">
    <citation type="submission" date="2018-11" db="EMBL/GenBank/DDBJ databases">
        <authorList>
            <consortium name="Pathogen Informatics"/>
        </authorList>
    </citation>
    <scope>NUCLEOTIDE SEQUENCE</scope>
</reference>
<keyword evidence="2" id="KW-1185">Reference proteome</keyword>
<name>A0A3S5A7Q2_9PLAT</name>
<organism evidence="1 2">
    <name type="scientific">Protopolystoma xenopodis</name>
    <dbReference type="NCBI Taxonomy" id="117903"/>
    <lineage>
        <taxon>Eukaryota</taxon>
        <taxon>Metazoa</taxon>
        <taxon>Spiralia</taxon>
        <taxon>Lophotrochozoa</taxon>
        <taxon>Platyhelminthes</taxon>
        <taxon>Monogenea</taxon>
        <taxon>Polyopisthocotylea</taxon>
        <taxon>Polystomatidea</taxon>
        <taxon>Polystomatidae</taxon>
        <taxon>Protopolystoma</taxon>
    </lineage>
</organism>
<proteinExistence type="predicted"/>
<gene>
    <name evidence="1" type="ORF">PXEA_LOCUS2730</name>
</gene>
<protein>
    <submittedName>
        <fullName evidence="1">Uncharacterized protein</fullName>
    </submittedName>
</protein>
<dbReference type="EMBL" id="CAAALY010005961">
    <property type="protein sequence ID" value="VEL09290.1"/>
    <property type="molecule type" value="Genomic_DNA"/>
</dbReference>
<dbReference type="Proteomes" id="UP000784294">
    <property type="component" value="Unassembled WGS sequence"/>
</dbReference>